<dbReference type="Pfam" id="PF00135">
    <property type="entry name" value="COesterase"/>
    <property type="match status" value="1"/>
</dbReference>
<keyword evidence="4" id="KW-0472">Membrane</keyword>
<dbReference type="Proteomes" id="UP000027238">
    <property type="component" value="Unassembled WGS sequence"/>
</dbReference>
<keyword evidence="4" id="KW-1133">Transmembrane helix</keyword>
<dbReference type="HOGENOM" id="CLU_006586_10_6_1"/>
<keyword evidence="4" id="KW-0812">Transmembrane</keyword>
<sequence length="589" mass="64896">MATERIKQAKEWGPLGLARQLIFCLFLLLRLMAPLYYLLATAAACLGVAAAREPTVQVLNGTYQGRHLSEWDQDAFLGVPFAQPPVGQLRYRWPQSLNSSFDGVRDATEQGYSCMQFRGTFNMSEDCLTLNVVRPAGEHKKPLPVLVWIFGGGLYTGSIADPQYNLSGIVKVSQDMGQPIIGVAMNYRLNMYGFLQTPQILAEGSSNAGLLDQRLALRWIQENIAAFGGDPDRVTIWGESAGAQSIAYHLFSYDGRDDGLYRAAILESGGPTGAQVQNLAYYNAPVENLTRSVGCWTAQDQLACLRGLSQADLFAGNPSQVWNPMIDGDFLTAYPSQLIREGKFIKVPLLTGANSDEGINFNPSSPKPDTAVDLFNGFAYWRSYALSPPTVRRLLELYPDDPCTQPPLSITDCSVYPDKGRQWRRGASIGGDLVMISGRRKMCELYAAADAAQPVYSYRFDQLLWDRTPLEGVRHFDNVAFSFQNISGLLGPSPRFDGHARLAKAIGEAYVRFVHELDPNPRGGGGGGGNNNATYANATGLLPYWPRYDVSAPKNMVLNASKSFVEDDTWRKEGIDFINSYEVARELLA</sequence>
<dbReference type="PANTHER" id="PTHR11559">
    <property type="entry name" value="CARBOXYLESTERASE"/>
    <property type="match status" value="1"/>
</dbReference>
<protein>
    <recommendedName>
        <fullName evidence="3">Carboxylic ester hydrolase</fullName>
        <ecNumber evidence="3">3.1.1.-</ecNumber>
    </recommendedName>
</protein>
<dbReference type="PROSITE" id="PS00941">
    <property type="entry name" value="CARBOXYLESTERASE_B_2"/>
    <property type="match status" value="1"/>
</dbReference>
<dbReference type="InterPro" id="IPR029058">
    <property type="entry name" value="AB_hydrolase_fold"/>
</dbReference>
<dbReference type="PROSITE" id="PS00122">
    <property type="entry name" value="CARBOXYLESTERASE_B_1"/>
    <property type="match status" value="1"/>
</dbReference>
<dbReference type="ESTHER" id="colsu-a0a066xsn6">
    <property type="family name" value="Fungal_carboxylesterase_lipase"/>
</dbReference>
<dbReference type="Gene3D" id="3.40.50.1820">
    <property type="entry name" value="alpha/beta hydrolase"/>
    <property type="match status" value="1"/>
</dbReference>
<dbReference type="EMBL" id="JMSE01000101">
    <property type="protein sequence ID" value="KDN71887.1"/>
    <property type="molecule type" value="Genomic_DNA"/>
</dbReference>
<evidence type="ECO:0000256" key="3">
    <source>
        <dbReference type="RuleBase" id="RU361235"/>
    </source>
</evidence>
<dbReference type="STRING" id="1173701.A0A066XSN6"/>
<dbReference type="EC" id="3.1.1.-" evidence="3"/>
<reference evidence="7" key="1">
    <citation type="journal article" date="2014" name="Genome Announc.">
        <title>Draft genome sequence of Colletotrichum sublineola, a destructive pathogen of cultivated sorghum.</title>
        <authorList>
            <person name="Baroncelli R."/>
            <person name="Sanz-Martin J.M."/>
            <person name="Rech G.E."/>
            <person name="Sukno S.A."/>
            <person name="Thon M.R."/>
        </authorList>
    </citation>
    <scope>NUCLEOTIDE SEQUENCE [LARGE SCALE GENOMIC DNA]</scope>
    <source>
        <strain evidence="7">TX430BB</strain>
    </source>
</reference>
<feature type="domain" description="Carboxylesterase type B" evidence="5">
    <location>
        <begin position="53"/>
        <end position="561"/>
    </location>
</feature>
<comment type="similarity">
    <text evidence="1 3">Belongs to the type-B carboxylesterase/lipase family.</text>
</comment>
<feature type="transmembrane region" description="Helical" evidence="4">
    <location>
        <begin position="21"/>
        <end position="39"/>
    </location>
</feature>
<accession>A0A066XSN6</accession>
<dbReference type="InterPro" id="IPR050309">
    <property type="entry name" value="Type-B_Carboxylest/Lipase"/>
</dbReference>
<dbReference type="InterPro" id="IPR002018">
    <property type="entry name" value="CarbesteraseB"/>
</dbReference>
<dbReference type="InterPro" id="IPR019826">
    <property type="entry name" value="Carboxylesterase_B_AS"/>
</dbReference>
<evidence type="ECO:0000256" key="1">
    <source>
        <dbReference type="ARBA" id="ARBA00005964"/>
    </source>
</evidence>
<organism evidence="6 7">
    <name type="scientific">Colletotrichum sublineola</name>
    <name type="common">Sorghum anthracnose fungus</name>
    <dbReference type="NCBI Taxonomy" id="1173701"/>
    <lineage>
        <taxon>Eukaryota</taxon>
        <taxon>Fungi</taxon>
        <taxon>Dikarya</taxon>
        <taxon>Ascomycota</taxon>
        <taxon>Pezizomycotina</taxon>
        <taxon>Sordariomycetes</taxon>
        <taxon>Hypocreomycetidae</taxon>
        <taxon>Glomerellales</taxon>
        <taxon>Glomerellaceae</taxon>
        <taxon>Colletotrichum</taxon>
        <taxon>Colletotrichum graminicola species complex</taxon>
    </lineage>
</organism>
<dbReference type="GO" id="GO:0016787">
    <property type="term" value="F:hydrolase activity"/>
    <property type="evidence" value="ECO:0007669"/>
    <property type="project" value="UniProtKB-KW"/>
</dbReference>
<proteinExistence type="inferred from homology"/>
<evidence type="ECO:0000313" key="7">
    <source>
        <dbReference type="Proteomes" id="UP000027238"/>
    </source>
</evidence>
<comment type="caution">
    <text evidence="6">The sequence shown here is derived from an EMBL/GenBank/DDBJ whole genome shotgun (WGS) entry which is preliminary data.</text>
</comment>
<evidence type="ECO:0000256" key="4">
    <source>
        <dbReference type="SAM" id="Phobius"/>
    </source>
</evidence>
<evidence type="ECO:0000259" key="5">
    <source>
        <dbReference type="Pfam" id="PF00135"/>
    </source>
</evidence>
<dbReference type="AlphaFoldDB" id="A0A066XSN6"/>
<dbReference type="eggNOG" id="KOG4389">
    <property type="taxonomic scope" value="Eukaryota"/>
</dbReference>
<gene>
    <name evidence="6" type="ORF">CSUB01_09827</name>
</gene>
<dbReference type="SUPFAM" id="SSF53474">
    <property type="entry name" value="alpha/beta-Hydrolases"/>
    <property type="match status" value="1"/>
</dbReference>
<keyword evidence="2 3" id="KW-0378">Hydrolase</keyword>
<dbReference type="OMA" id="GYPSQLI"/>
<keyword evidence="7" id="KW-1185">Reference proteome</keyword>
<dbReference type="InterPro" id="IPR019819">
    <property type="entry name" value="Carboxylesterase_B_CS"/>
</dbReference>
<evidence type="ECO:0000313" key="6">
    <source>
        <dbReference type="EMBL" id="KDN71887.1"/>
    </source>
</evidence>
<name>A0A066XSN6_COLSU</name>
<dbReference type="OrthoDB" id="408631at2759"/>
<evidence type="ECO:0000256" key="2">
    <source>
        <dbReference type="ARBA" id="ARBA00022801"/>
    </source>
</evidence>